<evidence type="ECO:0000313" key="3">
    <source>
        <dbReference type="Proteomes" id="UP000263753"/>
    </source>
</evidence>
<proteinExistence type="predicted"/>
<organism evidence="2 3">
    <name type="scientific">Acinetobacter chinensis</name>
    <dbReference type="NCBI Taxonomy" id="2004650"/>
    <lineage>
        <taxon>Bacteria</taxon>
        <taxon>Pseudomonadati</taxon>
        <taxon>Pseudomonadota</taxon>
        <taxon>Gammaproteobacteria</taxon>
        <taxon>Moraxellales</taxon>
        <taxon>Moraxellaceae</taxon>
        <taxon>Acinetobacter</taxon>
    </lineage>
</organism>
<dbReference type="RefSeq" id="WP_087513313.1">
    <property type="nucleotide sequence ID" value="NZ_CP032134.1"/>
</dbReference>
<dbReference type="EMBL" id="CP032134">
    <property type="protein sequence ID" value="AXY57527.1"/>
    <property type="molecule type" value="Genomic_DNA"/>
</dbReference>
<evidence type="ECO:0000259" key="1">
    <source>
        <dbReference type="Pfam" id="PF12358"/>
    </source>
</evidence>
<dbReference type="KEGG" id="achi:CDG60_13740"/>
<reference evidence="3" key="1">
    <citation type="submission" date="2018-09" db="EMBL/GenBank/DDBJ databases">
        <title>The complete genome of Acinetobacter sp. strain WCHAc010005.</title>
        <authorList>
            <person name="Hu Y."/>
            <person name="Long H."/>
            <person name="Feng Y."/>
            <person name="Zong Z."/>
        </authorList>
    </citation>
    <scope>NUCLEOTIDE SEQUENCE [LARGE SCALE GENOMIC DNA]</scope>
    <source>
        <strain evidence="3">WCHAc010005</strain>
    </source>
</reference>
<dbReference type="InterPro" id="IPR022104">
    <property type="entry name" value="DUF3644"/>
</dbReference>
<name>A0A3B7M1A1_9GAMM</name>
<accession>A0A3B7M1A1</accession>
<evidence type="ECO:0000313" key="2">
    <source>
        <dbReference type="EMBL" id="AXY57527.1"/>
    </source>
</evidence>
<dbReference type="Proteomes" id="UP000263753">
    <property type="component" value="Chromosome"/>
</dbReference>
<dbReference type="Pfam" id="PF12358">
    <property type="entry name" value="DUF3644"/>
    <property type="match status" value="1"/>
</dbReference>
<protein>
    <submittedName>
        <fullName evidence="2">DUF3644 domain-containing protein</fullName>
    </submittedName>
</protein>
<feature type="domain" description="DUF3644" evidence="1">
    <location>
        <begin position="14"/>
        <end position="197"/>
    </location>
</feature>
<gene>
    <name evidence="2" type="ORF">CDG60_13740</name>
</gene>
<sequence length="365" mass="43184">MKTPLLRKGKIKSLLESSIDCALLAVEIYNKPRAPFRVESFITHMIMAWTRLFQAHFNFTIGETYFYKENNGRYKIIDGEKKAWELKTCIKEYSQLSNPIKTNLEFFIKLRNKIEHRTVDKDEIGLNIFGECQALLYNFENELTKLFGEEYAINESLAYSLQFSKLRTSQQKEASKQLLSNEYKDLFDFIKKYRESLQDDIYNSQEYSIKLIQVPKIANTNRNDLAVEFVNWNLLSEEDREKYDQLIAIVKDKVIKLEGANIGKLKPSKVLEEVNKSISSKLTHNDHKQLLSIFKIRPYTEFTLSSDAFDTNPNYCHYDEAHNDYLYQDEWVAFLIQLINENKLSKEQWKKNFKQKKTLKIDDYK</sequence>
<dbReference type="AlphaFoldDB" id="A0A3B7M1A1"/>